<protein>
    <submittedName>
        <fullName evidence="2">Uncharacterized protein</fullName>
    </submittedName>
</protein>
<reference evidence="2 3" key="1">
    <citation type="submission" date="2024-05" db="EMBL/GenBank/DDBJ databases">
        <title>Haplotype-resolved chromosome-level genome assembly of Huyou (Citrus changshanensis).</title>
        <authorList>
            <person name="Miao C."/>
            <person name="Chen W."/>
            <person name="Wu Y."/>
            <person name="Wang L."/>
            <person name="Zhao S."/>
            <person name="Grierson D."/>
            <person name="Xu C."/>
            <person name="Chen K."/>
        </authorList>
    </citation>
    <scope>NUCLEOTIDE SEQUENCE [LARGE SCALE GENOMIC DNA]</scope>
    <source>
        <strain evidence="2">01-14</strain>
        <tissue evidence="2">Leaf</tissue>
    </source>
</reference>
<keyword evidence="1" id="KW-1133">Transmembrane helix</keyword>
<dbReference type="PANTHER" id="PTHR31170">
    <property type="entry name" value="BNAC04G53230D PROTEIN"/>
    <property type="match status" value="1"/>
</dbReference>
<sequence>MASEPADIVLDLVGEKLRRLTATPSDQFNIFKVPDVLRKLNEKAYEPEMLAIGPYHHGKEQLLAFEEHKTRYLRKLLERTRIPLSDYVMAMRALEERARKCYGGSISLNRDEFVQMMLLDGCFIVEVIRKFRLKHLRGDDDPNFKLGWMLPSIARDMILLENQLPFFVICKLFIMTDMPSDSSNENFLVMILRFFNGILPGKGCRRDIVYQVDVYPINEIKHLVHLIHENWLPSPAGVEAYRNNATNNSYWSFIGSATEIQEAGIHFRKVEVLKDDSLFDIKFENGVMKMPSLEIGDATETILQNFIAYEQCSQDLNLKHVIDYVEFLNCLINSSKDAELLRRRGIIENLLGDDEVIATLLNKLCDGVVLDQVMGSEPVDIVIQRVGEKLRSPSQLFSCISRVPDFLRKLNEKAYEPKLVAIGPYHRYKDHLVAFEKHKISYLQTLINRTGRPYPDYVRAMWALEERARNCYGGSISFLDKDDFVQMMLFDGRGCPRDDVYRVDDYPINEIEHLLHLIHDNWLPSPAGMEAYVLRNSTVDSHWRFICSATEIQEAGIQSLKTEIPRYDSLFDIKYENRVMKIPSLEINDATEAILQNLIAYEQCSHDINLKHVTDYVTLLNCLINSSKDAELLRRRGIIYNFLGDDEVIAASFNKLCDGVVLGRQFYYSEVFNKVNLHCIRRRNKWMANLRWRNEKWKAWLRQNYFSTRWAIISFVGAVVLLLLTWLQALFAVLSYYQQAQSH</sequence>
<dbReference type="PANTHER" id="PTHR31170:SF17">
    <property type="match status" value="1"/>
</dbReference>
<gene>
    <name evidence="2" type="ORF">WN944_026433</name>
</gene>
<dbReference type="Proteomes" id="UP001428341">
    <property type="component" value="Unassembled WGS sequence"/>
</dbReference>
<dbReference type="AlphaFoldDB" id="A0AAP0LT09"/>
<keyword evidence="1" id="KW-0812">Transmembrane</keyword>
<evidence type="ECO:0000313" key="3">
    <source>
        <dbReference type="Proteomes" id="UP001428341"/>
    </source>
</evidence>
<name>A0AAP0LT09_9ROSI</name>
<evidence type="ECO:0000313" key="2">
    <source>
        <dbReference type="EMBL" id="KAK9183282.1"/>
    </source>
</evidence>
<evidence type="ECO:0000256" key="1">
    <source>
        <dbReference type="SAM" id="Phobius"/>
    </source>
</evidence>
<dbReference type="Pfam" id="PF03140">
    <property type="entry name" value="DUF247"/>
    <property type="match status" value="3"/>
</dbReference>
<dbReference type="InterPro" id="IPR004158">
    <property type="entry name" value="DUF247_pln"/>
</dbReference>
<comment type="caution">
    <text evidence="2">The sequence shown here is derived from an EMBL/GenBank/DDBJ whole genome shotgun (WGS) entry which is preliminary data.</text>
</comment>
<accession>A0AAP0LT09</accession>
<keyword evidence="1" id="KW-0472">Membrane</keyword>
<keyword evidence="3" id="KW-1185">Reference proteome</keyword>
<feature type="transmembrane region" description="Helical" evidence="1">
    <location>
        <begin position="710"/>
        <end position="737"/>
    </location>
</feature>
<organism evidence="2 3">
    <name type="scientific">Citrus x changshan-huyou</name>
    <dbReference type="NCBI Taxonomy" id="2935761"/>
    <lineage>
        <taxon>Eukaryota</taxon>
        <taxon>Viridiplantae</taxon>
        <taxon>Streptophyta</taxon>
        <taxon>Embryophyta</taxon>
        <taxon>Tracheophyta</taxon>
        <taxon>Spermatophyta</taxon>
        <taxon>Magnoliopsida</taxon>
        <taxon>eudicotyledons</taxon>
        <taxon>Gunneridae</taxon>
        <taxon>Pentapetalae</taxon>
        <taxon>rosids</taxon>
        <taxon>malvids</taxon>
        <taxon>Sapindales</taxon>
        <taxon>Rutaceae</taxon>
        <taxon>Aurantioideae</taxon>
        <taxon>Citrus</taxon>
    </lineage>
</organism>
<dbReference type="EMBL" id="JBCGBO010000024">
    <property type="protein sequence ID" value="KAK9183282.1"/>
    <property type="molecule type" value="Genomic_DNA"/>
</dbReference>
<proteinExistence type="predicted"/>